<dbReference type="Proteomes" id="UP000316759">
    <property type="component" value="Unassembled WGS sequence"/>
</dbReference>
<evidence type="ECO:0000256" key="1">
    <source>
        <dbReference type="ARBA" id="ARBA00004323"/>
    </source>
</evidence>
<keyword evidence="3 10" id="KW-0328">Glycosyltransferase</keyword>
<keyword evidence="6 10" id="KW-0735">Signal-anchor</keyword>
<dbReference type="Pfam" id="PF01762">
    <property type="entry name" value="Galactosyl_T"/>
    <property type="match status" value="1"/>
</dbReference>
<keyword evidence="12" id="KW-1185">Reference proteome</keyword>
<comment type="caution">
    <text evidence="11">The sequence shown here is derived from an EMBL/GenBank/DDBJ whole genome shotgun (WGS) entry which is preliminary data.</text>
</comment>
<evidence type="ECO:0000256" key="9">
    <source>
        <dbReference type="ARBA" id="ARBA00023136"/>
    </source>
</evidence>
<evidence type="ECO:0000313" key="12">
    <source>
        <dbReference type="Proteomes" id="UP000316759"/>
    </source>
</evidence>
<keyword evidence="4" id="KW-0808">Transferase</keyword>
<evidence type="ECO:0000256" key="4">
    <source>
        <dbReference type="ARBA" id="ARBA00022679"/>
    </source>
</evidence>
<evidence type="ECO:0000256" key="8">
    <source>
        <dbReference type="ARBA" id="ARBA00023034"/>
    </source>
</evidence>
<keyword evidence="7 10" id="KW-1133">Transmembrane helix</keyword>
<evidence type="ECO:0000256" key="5">
    <source>
        <dbReference type="ARBA" id="ARBA00022692"/>
    </source>
</evidence>
<comment type="similarity">
    <text evidence="2 10">Belongs to the glycosyltransferase 31 family.</text>
</comment>
<keyword evidence="5 10" id="KW-0812">Transmembrane</keyword>
<sequence length="446" mass="51774">MRYFRIVITGVAVIIGLTYLTIFPRWWQQFFGETYQGRPGDNVSVRRKTSSEKENKLFTTLRYDDEVIRSKTINPMNKKSLPWIQRYYQLLSLLYVGHVKNGSLAYRAYEMEKQLRVDPEAYNYHFYPQSVDLDDVVKAIQAGQPSSTNPINNPHVPVLATPTNMCKVGSGSGSTYDLLVAIKTCVQCVERRMHARSTFMTKNLWGGFRIRFFFVTGLPPKSQPNFFHFDGINVSFPKGRYNKIGWSVAQKNLFSESFTYGDLLVGDFEDHYYSLYTKQLFTFRWLSANCTRFSKLFLFLDDDFGVLPANLIRFVQSLPSEIRPSLNVGIRFQNQFLVRDDRSKWGMSRNEIPWPIYAPYFAGAAFMLGKDVLTDLAIGMLFQAPGRIDDAVMGITMFRLRYPVYTTKNFSHYVDSTADMQTKVCAPTTYIDKYFDWRTNSFRQKR</sequence>
<organism evidence="11 12">
    <name type="scientific">Fasciola gigantica</name>
    <name type="common">Giant liver fluke</name>
    <dbReference type="NCBI Taxonomy" id="46835"/>
    <lineage>
        <taxon>Eukaryota</taxon>
        <taxon>Metazoa</taxon>
        <taxon>Spiralia</taxon>
        <taxon>Lophotrochozoa</taxon>
        <taxon>Platyhelminthes</taxon>
        <taxon>Trematoda</taxon>
        <taxon>Digenea</taxon>
        <taxon>Plagiorchiida</taxon>
        <taxon>Echinostomata</taxon>
        <taxon>Echinostomatoidea</taxon>
        <taxon>Fasciolidae</taxon>
        <taxon>Fasciola</taxon>
    </lineage>
</organism>
<dbReference type="STRING" id="46835.A0A504YUY4"/>
<dbReference type="PANTHER" id="PTHR11214">
    <property type="entry name" value="BETA-1,3-N-ACETYLGLUCOSAMINYLTRANSFERASE"/>
    <property type="match status" value="1"/>
</dbReference>
<dbReference type="OrthoDB" id="2139606at2759"/>
<evidence type="ECO:0000256" key="10">
    <source>
        <dbReference type="RuleBase" id="RU363063"/>
    </source>
</evidence>
<evidence type="ECO:0000313" key="11">
    <source>
        <dbReference type="EMBL" id="TPP65762.1"/>
    </source>
</evidence>
<dbReference type="EC" id="2.4.1.-" evidence="10"/>
<proteinExistence type="inferred from homology"/>
<dbReference type="AlphaFoldDB" id="A0A504YUY4"/>
<dbReference type="Gene3D" id="3.90.550.50">
    <property type="match status" value="1"/>
</dbReference>
<gene>
    <name evidence="11" type="ORF">FGIG_04495</name>
</gene>
<comment type="subcellular location">
    <subcellularLocation>
        <location evidence="1 10">Golgi apparatus membrane</location>
        <topology evidence="1 10">Single-pass type II membrane protein</topology>
    </subcellularLocation>
</comment>
<evidence type="ECO:0000256" key="6">
    <source>
        <dbReference type="ARBA" id="ARBA00022968"/>
    </source>
</evidence>
<dbReference type="GO" id="GO:0006493">
    <property type="term" value="P:protein O-linked glycosylation"/>
    <property type="evidence" value="ECO:0007669"/>
    <property type="project" value="TreeGrafter"/>
</dbReference>
<protein>
    <recommendedName>
        <fullName evidence="10">Hexosyltransferase</fullName>
        <ecNumber evidence="10">2.4.1.-</ecNumber>
    </recommendedName>
</protein>
<reference evidence="11 12" key="1">
    <citation type="submission" date="2019-04" db="EMBL/GenBank/DDBJ databases">
        <title>Annotation for the trematode Fasciola gigantica.</title>
        <authorList>
            <person name="Choi Y.-J."/>
        </authorList>
    </citation>
    <scope>NUCLEOTIDE SEQUENCE [LARGE SCALE GENOMIC DNA]</scope>
    <source>
        <strain evidence="11">Uganda_cow_1</strain>
    </source>
</reference>
<dbReference type="GO" id="GO:0000139">
    <property type="term" value="C:Golgi membrane"/>
    <property type="evidence" value="ECO:0007669"/>
    <property type="project" value="UniProtKB-SubCell"/>
</dbReference>
<keyword evidence="8 10" id="KW-0333">Golgi apparatus</keyword>
<evidence type="ECO:0000256" key="3">
    <source>
        <dbReference type="ARBA" id="ARBA00022676"/>
    </source>
</evidence>
<name>A0A504YUY4_FASGI</name>
<accession>A0A504YUY4</accession>
<feature type="transmembrane region" description="Helical" evidence="10">
    <location>
        <begin position="7"/>
        <end position="27"/>
    </location>
</feature>
<dbReference type="PANTHER" id="PTHR11214:SF3">
    <property type="entry name" value="BETA-1,3-GALACTOSYLTRANSFERASE 6"/>
    <property type="match status" value="1"/>
</dbReference>
<dbReference type="EMBL" id="SUNJ01002719">
    <property type="protein sequence ID" value="TPP65762.1"/>
    <property type="molecule type" value="Genomic_DNA"/>
</dbReference>
<dbReference type="GO" id="GO:0016758">
    <property type="term" value="F:hexosyltransferase activity"/>
    <property type="evidence" value="ECO:0007669"/>
    <property type="project" value="InterPro"/>
</dbReference>
<keyword evidence="9 10" id="KW-0472">Membrane</keyword>
<evidence type="ECO:0000256" key="7">
    <source>
        <dbReference type="ARBA" id="ARBA00022989"/>
    </source>
</evidence>
<evidence type="ECO:0000256" key="2">
    <source>
        <dbReference type="ARBA" id="ARBA00008661"/>
    </source>
</evidence>
<dbReference type="InterPro" id="IPR002659">
    <property type="entry name" value="Glyco_trans_31"/>
</dbReference>